<keyword evidence="3" id="KW-1185">Reference proteome</keyword>
<dbReference type="InterPro" id="IPR009097">
    <property type="entry name" value="Cyclic_Pdiesterase"/>
</dbReference>
<gene>
    <name evidence="1" type="ORF">I303_06976</name>
    <name evidence="2" type="ORF">I303_108699</name>
</gene>
<dbReference type="Pfam" id="PF13563">
    <property type="entry name" value="2_5_RNA_ligase2"/>
    <property type="match status" value="1"/>
</dbReference>
<proteinExistence type="predicted"/>
<accession>A0A1A5ZWN4</accession>
<evidence type="ECO:0008006" key="4">
    <source>
        <dbReference type="Google" id="ProtNLM"/>
    </source>
</evidence>
<reference evidence="1" key="1">
    <citation type="submission" date="2013-07" db="EMBL/GenBank/DDBJ databases">
        <title>The Genome Sequence of Cryptococcus dejecticola CBS10117.</title>
        <authorList>
            <consortium name="The Broad Institute Genome Sequencing Platform"/>
            <person name="Cuomo C."/>
            <person name="Litvintseva A."/>
            <person name="Chen Y."/>
            <person name="Heitman J."/>
            <person name="Sun S."/>
            <person name="Springer D."/>
            <person name="Dromer F."/>
            <person name="Young S.K."/>
            <person name="Zeng Q."/>
            <person name="Gargeya S."/>
            <person name="Fitzgerald M."/>
            <person name="Abouelleil A."/>
            <person name="Alvarado L."/>
            <person name="Berlin A.M."/>
            <person name="Chapman S.B."/>
            <person name="Dewar J."/>
            <person name="Goldberg J."/>
            <person name="Griggs A."/>
            <person name="Gujja S."/>
            <person name="Hansen M."/>
            <person name="Howarth C."/>
            <person name="Imamovic A."/>
            <person name="Larimer J."/>
            <person name="McCowan C."/>
            <person name="Murphy C."/>
            <person name="Pearson M."/>
            <person name="Priest M."/>
            <person name="Roberts A."/>
            <person name="Saif S."/>
            <person name="Shea T."/>
            <person name="Sykes S."/>
            <person name="Wortman J."/>
            <person name="Nusbaum C."/>
            <person name="Birren B."/>
        </authorList>
    </citation>
    <scope>NUCLEOTIDE SEQUENCE [LARGE SCALE GENOMIC DNA]</scope>
    <source>
        <strain evidence="1">CBS 10117</strain>
    </source>
</reference>
<evidence type="ECO:0000313" key="3">
    <source>
        <dbReference type="Proteomes" id="UP000078595"/>
    </source>
</evidence>
<dbReference type="OrthoDB" id="5364416at2759"/>
<protein>
    <recommendedName>
        <fullName evidence="4">2',3'-cyclic-nucleotide 3'-phosphodiesterase</fullName>
    </recommendedName>
</protein>
<evidence type="ECO:0000313" key="2">
    <source>
        <dbReference type="EMBL" id="WWC66077.1"/>
    </source>
</evidence>
<sequence length="203" mass="23212">MSPPRQLQSPIILTLRLDKATHQLLTGLRSKYFPPHRNFLTAHVTLFHAIPAHRFDELDHQLNSICSSRSGWDVFFGEPEKMGNRGVYLLCRERPSSTVEKIHRQLLSDLKKGIQDDKDKLTNQDLQPMRRPHVTVLNKASSEEEVDTCLKEVKELFDGMKKDGQKEGQHKGRAVGFEVWEYLGGPWKSIKEYSFQGEGEGSG</sequence>
<dbReference type="KEGG" id="kdj:28970675"/>
<dbReference type="Proteomes" id="UP000078595">
    <property type="component" value="Chromosome 11"/>
</dbReference>
<dbReference type="STRING" id="1296121.A0A1A5ZWN4"/>
<dbReference type="EMBL" id="KI894035">
    <property type="protein sequence ID" value="OBR82217.1"/>
    <property type="molecule type" value="Genomic_DNA"/>
</dbReference>
<dbReference type="VEuPathDB" id="FungiDB:I303_06976"/>
<reference evidence="2" key="3">
    <citation type="submission" date="2024-02" db="EMBL/GenBank/DDBJ databases">
        <title>Comparative genomics of Cryptococcus and Kwoniella reveals pathogenesis evolution and contrasting modes of karyotype evolution via chromosome fusion or intercentromeric recombination.</title>
        <authorList>
            <person name="Coelho M.A."/>
            <person name="David-Palma M."/>
            <person name="Shea T."/>
            <person name="Bowers K."/>
            <person name="McGinley-Smith S."/>
            <person name="Mohammad A.W."/>
            <person name="Gnirke A."/>
            <person name="Yurkov A.M."/>
            <person name="Nowrousian M."/>
            <person name="Sun S."/>
            <person name="Cuomo C.A."/>
            <person name="Heitman J."/>
        </authorList>
    </citation>
    <scope>NUCLEOTIDE SEQUENCE</scope>
    <source>
        <strain evidence="2">CBS 10117</strain>
    </source>
</reference>
<dbReference type="SUPFAM" id="SSF55144">
    <property type="entry name" value="LigT-like"/>
    <property type="match status" value="1"/>
</dbReference>
<dbReference type="GeneID" id="28970675"/>
<reference evidence="2" key="2">
    <citation type="submission" date="2013-07" db="EMBL/GenBank/DDBJ databases">
        <authorList>
            <consortium name="The Broad Institute Genome Sequencing Platform"/>
            <person name="Cuomo C."/>
            <person name="Litvintseva A."/>
            <person name="Chen Y."/>
            <person name="Heitman J."/>
            <person name="Sun S."/>
            <person name="Springer D."/>
            <person name="Dromer F."/>
            <person name="Young S.K."/>
            <person name="Zeng Q."/>
            <person name="Gargeya S."/>
            <person name="Fitzgerald M."/>
            <person name="Abouelleil A."/>
            <person name="Alvarado L."/>
            <person name="Berlin A.M."/>
            <person name="Chapman S.B."/>
            <person name="Dewar J."/>
            <person name="Goldberg J."/>
            <person name="Griggs A."/>
            <person name="Gujja S."/>
            <person name="Hansen M."/>
            <person name="Howarth C."/>
            <person name="Imamovic A."/>
            <person name="Larimer J."/>
            <person name="McCowan C."/>
            <person name="Murphy C."/>
            <person name="Pearson M."/>
            <person name="Priest M."/>
            <person name="Roberts A."/>
            <person name="Saif S."/>
            <person name="Shea T."/>
            <person name="Sykes S."/>
            <person name="Wortman J."/>
            <person name="Nusbaum C."/>
            <person name="Birren B."/>
        </authorList>
    </citation>
    <scope>NUCLEOTIDE SEQUENCE</scope>
    <source>
        <strain evidence="2">CBS 10117</strain>
    </source>
</reference>
<dbReference type="RefSeq" id="XP_018260059.1">
    <property type="nucleotide sequence ID" value="XM_018410250.1"/>
</dbReference>
<dbReference type="AlphaFoldDB" id="A0A1A5ZWN4"/>
<dbReference type="Gene3D" id="3.90.1140.10">
    <property type="entry name" value="Cyclic phosphodiesterase"/>
    <property type="match status" value="1"/>
</dbReference>
<name>A0A1A5ZWN4_9TREE</name>
<organism evidence="1">
    <name type="scientific">Kwoniella dejecticola CBS 10117</name>
    <dbReference type="NCBI Taxonomy" id="1296121"/>
    <lineage>
        <taxon>Eukaryota</taxon>
        <taxon>Fungi</taxon>
        <taxon>Dikarya</taxon>
        <taxon>Basidiomycota</taxon>
        <taxon>Agaricomycotina</taxon>
        <taxon>Tremellomycetes</taxon>
        <taxon>Tremellales</taxon>
        <taxon>Cryptococcaceae</taxon>
        <taxon>Kwoniella</taxon>
    </lineage>
</organism>
<dbReference type="EMBL" id="CP144540">
    <property type="protein sequence ID" value="WWC66077.1"/>
    <property type="molecule type" value="Genomic_DNA"/>
</dbReference>
<evidence type="ECO:0000313" key="1">
    <source>
        <dbReference type="EMBL" id="OBR82217.1"/>
    </source>
</evidence>